<sequence>MKPYDTFDAIDSFAASASAFECLTGTLAGPQAAALTHHELEELVEVRGRELLRRLLQDHFDLRALREREQIQERLLAGNTEVVRGADGRIRPHHEAGHSRKLACLFGTVTVTRTAWRQKGLINVHPADISLSLPAGRHSFGLRRLAVIEAVRGSYDQARAAIEDRCGKVLGKRQAEGLVVAAAVDIDDFYRCMIPLPSTATTVLVMQVDGKGVVMRPEALRPATLKAHLNSQHALRTRLAPGEKPHRKRMATLACVFDADPAPRRPHDVIAPPEGRSTLARTPRSGPRAHRKWLTASLVHPPEQVIAAAFDQAAARDRDHLRDWVVLVDGARHQLGLIQAEAGRRGIKVHILLDFVHVSEYIWDAAHCFHKPGTAAAEAWVAGHLTTILHGQAARAATEITTQADRTGLHGTRREGVDTCVRYLTGHLGQLRYDTALAAGWPIATGAIEGACRHIVGDRLDITGSRWGLQGAEAILKLRALKDNGDFNTYWAFHLTREHKRLYPTPDQHNYNLTA</sequence>
<organism evidence="2 3">
    <name type="scientific">Streptomyces umbrinus</name>
    <dbReference type="NCBI Taxonomy" id="67370"/>
    <lineage>
        <taxon>Bacteria</taxon>
        <taxon>Bacillati</taxon>
        <taxon>Actinomycetota</taxon>
        <taxon>Actinomycetes</taxon>
        <taxon>Kitasatosporales</taxon>
        <taxon>Streptomycetaceae</taxon>
        <taxon>Streptomyces</taxon>
        <taxon>Streptomyces phaeochromogenes group</taxon>
    </lineage>
</organism>
<accession>A0ABU0TDV5</accession>
<dbReference type="RefSeq" id="WP_307530298.1">
    <property type="nucleotide sequence ID" value="NZ_JAUSZI010000002.1"/>
</dbReference>
<protein>
    <recommendedName>
        <fullName evidence="4">ISKra4 family transposase</fullName>
    </recommendedName>
</protein>
<reference evidence="2 3" key="1">
    <citation type="submission" date="2023-07" db="EMBL/GenBank/DDBJ databases">
        <title>Comparative genomics of wheat-associated soil bacteria to identify genetic determinants of phenazine resistance.</title>
        <authorList>
            <person name="Mouncey N."/>
        </authorList>
    </citation>
    <scope>NUCLEOTIDE SEQUENCE [LARGE SCALE GENOMIC DNA]</scope>
    <source>
        <strain evidence="2 3">V2I4</strain>
    </source>
</reference>
<gene>
    <name evidence="2" type="ORF">QF035_010728</name>
</gene>
<evidence type="ECO:0008006" key="4">
    <source>
        <dbReference type="Google" id="ProtNLM"/>
    </source>
</evidence>
<dbReference type="Proteomes" id="UP001230328">
    <property type="component" value="Unassembled WGS sequence"/>
</dbReference>
<name>A0ABU0TDV5_9ACTN</name>
<feature type="region of interest" description="Disordered" evidence="1">
    <location>
        <begin position="264"/>
        <end position="289"/>
    </location>
</feature>
<evidence type="ECO:0000313" key="3">
    <source>
        <dbReference type="Proteomes" id="UP001230328"/>
    </source>
</evidence>
<dbReference type="EMBL" id="JAUSZI010000002">
    <property type="protein sequence ID" value="MDQ1033146.1"/>
    <property type="molecule type" value="Genomic_DNA"/>
</dbReference>
<evidence type="ECO:0000256" key="1">
    <source>
        <dbReference type="SAM" id="MobiDB-lite"/>
    </source>
</evidence>
<dbReference type="NCBIfam" id="NF033572">
    <property type="entry name" value="transpos_ISKra4"/>
    <property type="match status" value="1"/>
</dbReference>
<evidence type="ECO:0000313" key="2">
    <source>
        <dbReference type="EMBL" id="MDQ1033146.1"/>
    </source>
</evidence>
<comment type="caution">
    <text evidence="2">The sequence shown here is derived from an EMBL/GenBank/DDBJ whole genome shotgun (WGS) entry which is preliminary data.</text>
</comment>
<proteinExistence type="predicted"/>
<keyword evidence="3" id="KW-1185">Reference proteome</keyword>